<evidence type="ECO:0000256" key="1">
    <source>
        <dbReference type="SAM" id="MobiDB-lite"/>
    </source>
</evidence>
<protein>
    <submittedName>
        <fullName evidence="2">Uncharacterized protein</fullName>
    </submittedName>
</protein>
<dbReference type="PANTHER" id="PTHR35128">
    <property type="entry name" value="SECRETION-REGULATING GUANINE NUCLEOTIDE EXCHANGE FACTOR"/>
    <property type="match status" value="1"/>
</dbReference>
<feature type="region of interest" description="Disordered" evidence="1">
    <location>
        <begin position="16"/>
        <end position="47"/>
    </location>
</feature>
<dbReference type="Proteomes" id="UP001222027">
    <property type="component" value="Unassembled WGS sequence"/>
</dbReference>
<name>A0AAV8Q0I2_ENSVE</name>
<gene>
    <name evidence="2" type="ORF">OPV22_027421</name>
</gene>
<dbReference type="InterPro" id="IPR029058">
    <property type="entry name" value="AB_hydrolase_fold"/>
</dbReference>
<keyword evidence="3" id="KW-1185">Reference proteome</keyword>
<evidence type="ECO:0000313" key="3">
    <source>
        <dbReference type="Proteomes" id="UP001222027"/>
    </source>
</evidence>
<organism evidence="2 3">
    <name type="scientific">Ensete ventricosum</name>
    <name type="common">Abyssinian banana</name>
    <name type="synonym">Musa ensete</name>
    <dbReference type="NCBI Taxonomy" id="4639"/>
    <lineage>
        <taxon>Eukaryota</taxon>
        <taxon>Viridiplantae</taxon>
        <taxon>Streptophyta</taxon>
        <taxon>Embryophyta</taxon>
        <taxon>Tracheophyta</taxon>
        <taxon>Spermatophyta</taxon>
        <taxon>Magnoliopsida</taxon>
        <taxon>Liliopsida</taxon>
        <taxon>Zingiberales</taxon>
        <taxon>Musaceae</taxon>
        <taxon>Ensete</taxon>
    </lineage>
</organism>
<reference evidence="2 3" key="1">
    <citation type="submission" date="2022-12" db="EMBL/GenBank/DDBJ databases">
        <title>Chromosome-scale assembly of the Ensete ventricosum genome.</title>
        <authorList>
            <person name="Dussert Y."/>
            <person name="Stocks J."/>
            <person name="Wendawek A."/>
            <person name="Woldeyes F."/>
            <person name="Nichols R.A."/>
            <person name="Borrell J.S."/>
        </authorList>
    </citation>
    <scope>NUCLEOTIDE SEQUENCE [LARGE SCALE GENOMIC DNA]</scope>
    <source>
        <strain evidence="3">cv. Maze</strain>
        <tissue evidence="2">Seeds</tissue>
    </source>
</reference>
<sequence length="360" mass="40732">MSCSWSHSPVHRAPLLLQPGGLGQRRAHSFSPARTTSLPRKSPPKEGFCSNNVDRFRRNCDVESIAQPKQPILQGSEMAPSLELMNGTDVIWQIPDSPKAALFIAHGCGVRASNFWDKYPGCPNCTGLPEERIFVLRALERKFAVLTVSSLGRCWSFEETEAIKWIIKWWVEKNKLGKLPIMAMGASSGGYFVSALAAEMRFRSLSIMIAEGIFASTGVPKDYPPTLFVHMPKDRNTMKKIQNNMKTLRQNGVLVKEIRCMEFPLSPDLFSNRIPGINQTLSVKMYHLFSEKGFIDENGFMNNDGRQTQWKEALIQRNIIPENYELLNHIGEELNLAFALHEMTSFETDGILDWFESNMS</sequence>
<evidence type="ECO:0000313" key="2">
    <source>
        <dbReference type="EMBL" id="KAJ8464869.1"/>
    </source>
</evidence>
<dbReference type="PANTHER" id="PTHR35128:SF1">
    <property type="entry name" value="SECRETION-REGULATING GUANINE NUCLEOTIDE EXCHANGE FACTOR"/>
    <property type="match status" value="1"/>
</dbReference>
<accession>A0AAV8Q0I2</accession>
<dbReference type="EMBL" id="JAQQAF010000008">
    <property type="protein sequence ID" value="KAJ8464869.1"/>
    <property type="molecule type" value="Genomic_DNA"/>
</dbReference>
<dbReference type="Gene3D" id="3.40.50.1820">
    <property type="entry name" value="alpha/beta hydrolase"/>
    <property type="match status" value="1"/>
</dbReference>
<comment type="caution">
    <text evidence="2">The sequence shown here is derived from an EMBL/GenBank/DDBJ whole genome shotgun (WGS) entry which is preliminary data.</text>
</comment>
<proteinExistence type="predicted"/>
<dbReference type="AlphaFoldDB" id="A0AAV8Q0I2"/>
<dbReference type="SUPFAM" id="SSF53474">
    <property type="entry name" value="alpha/beta-Hydrolases"/>
    <property type="match status" value="1"/>
</dbReference>